<dbReference type="AlphaFoldDB" id="A0A914YBS6"/>
<proteinExistence type="predicted"/>
<evidence type="ECO:0000313" key="1">
    <source>
        <dbReference type="Proteomes" id="UP000887577"/>
    </source>
</evidence>
<reference evidence="2" key="1">
    <citation type="submission" date="2022-11" db="UniProtKB">
        <authorList>
            <consortium name="WormBaseParasite"/>
        </authorList>
    </citation>
    <scope>IDENTIFICATION</scope>
</reference>
<keyword evidence="1" id="KW-1185">Reference proteome</keyword>
<dbReference type="WBParaSite" id="PSU_v2.g16877.t1">
    <property type="protein sequence ID" value="PSU_v2.g16877.t1"/>
    <property type="gene ID" value="PSU_v2.g16877"/>
</dbReference>
<accession>A0A914YBS6</accession>
<name>A0A914YBS6_9BILA</name>
<dbReference type="Proteomes" id="UP000887577">
    <property type="component" value="Unplaced"/>
</dbReference>
<protein>
    <submittedName>
        <fullName evidence="2">Uncharacterized protein</fullName>
    </submittedName>
</protein>
<sequence length="263" mass="28241">MRGCADQGRRLPDAPHHYPQVHRKAERGLFGHDCAQTVVPLRLRHYVEPFAGIEGCIPRHIAQGGQHRCSKAGGPGLRQGMAQQCTAVATTRMRRVHIHLQDMELATQLAAQQRAVGADERVVADGGGRLVHAVVVAGDGAGTDVHPAADHRITQIGEVIGLAADTEGDLLGLDEVADVHAIGQHGTWAQARERTDQCRAFGDHAFQITMRAYFGARAESDVLQPVERTNGGAVTEHDVAFENNIDVDQHIAAHGDGATDIQS</sequence>
<organism evidence="1 2">
    <name type="scientific">Panagrolaimus superbus</name>
    <dbReference type="NCBI Taxonomy" id="310955"/>
    <lineage>
        <taxon>Eukaryota</taxon>
        <taxon>Metazoa</taxon>
        <taxon>Ecdysozoa</taxon>
        <taxon>Nematoda</taxon>
        <taxon>Chromadorea</taxon>
        <taxon>Rhabditida</taxon>
        <taxon>Tylenchina</taxon>
        <taxon>Panagrolaimomorpha</taxon>
        <taxon>Panagrolaimoidea</taxon>
        <taxon>Panagrolaimidae</taxon>
        <taxon>Panagrolaimus</taxon>
    </lineage>
</organism>
<evidence type="ECO:0000313" key="2">
    <source>
        <dbReference type="WBParaSite" id="PSU_v2.g16877.t1"/>
    </source>
</evidence>